<proteinExistence type="predicted"/>
<reference evidence="2 3" key="1">
    <citation type="submission" date="2019-02" db="EMBL/GenBank/DDBJ databases">
        <title>Deep-cultivation of Planctomycetes and their phenomic and genomic characterization uncovers novel biology.</title>
        <authorList>
            <person name="Wiegand S."/>
            <person name="Jogler M."/>
            <person name="Boedeker C."/>
            <person name="Pinto D."/>
            <person name="Vollmers J."/>
            <person name="Rivas-Marin E."/>
            <person name="Kohn T."/>
            <person name="Peeters S.H."/>
            <person name="Heuer A."/>
            <person name="Rast P."/>
            <person name="Oberbeckmann S."/>
            <person name="Bunk B."/>
            <person name="Jeske O."/>
            <person name="Meyerdierks A."/>
            <person name="Storesund J.E."/>
            <person name="Kallscheuer N."/>
            <person name="Luecker S."/>
            <person name="Lage O.M."/>
            <person name="Pohl T."/>
            <person name="Merkel B.J."/>
            <person name="Hornburger P."/>
            <person name="Mueller R.-W."/>
            <person name="Bruemmer F."/>
            <person name="Labrenz M."/>
            <person name="Spormann A.M."/>
            <person name="Op Den Camp H."/>
            <person name="Overmann J."/>
            <person name="Amann R."/>
            <person name="Jetten M.S.M."/>
            <person name="Mascher T."/>
            <person name="Medema M.H."/>
            <person name="Devos D.P."/>
            <person name="Kaster A.-K."/>
            <person name="Ovreas L."/>
            <person name="Rohde M."/>
            <person name="Galperin M.Y."/>
            <person name="Jogler C."/>
        </authorList>
    </citation>
    <scope>NUCLEOTIDE SEQUENCE [LARGE SCALE GENOMIC DNA]</scope>
    <source>
        <strain evidence="2 3">Pla52n</strain>
    </source>
</reference>
<gene>
    <name evidence="2" type="ORF">Pla52n_58650</name>
</gene>
<feature type="transmembrane region" description="Helical" evidence="1">
    <location>
        <begin position="120"/>
        <end position="139"/>
    </location>
</feature>
<feature type="transmembrane region" description="Helical" evidence="1">
    <location>
        <begin position="230"/>
        <end position="250"/>
    </location>
</feature>
<organism evidence="2 3">
    <name type="scientific">Stieleria varia</name>
    <dbReference type="NCBI Taxonomy" id="2528005"/>
    <lineage>
        <taxon>Bacteria</taxon>
        <taxon>Pseudomonadati</taxon>
        <taxon>Planctomycetota</taxon>
        <taxon>Planctomycetia</taxon>
        <taxon>Pirellulales</taxon>
        <taxon>Pirellulaceae</taxon>
        <taxon>Stieleria</taxon>
    </lineage>
</organism>
<evidence type="ECO:0008006" key="4">
    <source>
        <dbReference type="Google" id="ProtNLM"/>
    </source>
</evidence>
<feature type="transmembrane region" description="Helical" evidence="1">
    <location>
        <begin position="835"/>
        <end position="860"/>
    </location>
</feature>
<keyword evidence="1" id="KW-0812">Transmembrane</keyword>
<dbReference type="OrthoDB" id="231679at2"/>
<accession>A0A5C6A1V0</accession>
<evidence type="ECO:0000313" key="2">
    <source>
        <dbReference type="EMBL" id="TWT93208.1"/>
    </source>
</evidence>
<dbReference type="Proteomes" id="UP000320176">
    <property type="component" value="Unassembled WGS sequence"/>
</dbReference>
<feature type="transmembrane region" description="Helical" evidence="1">
    <location>
        <begin position="409"/>
        <end position="425"/>
    </location>
</feature>
<protein>
    <recommendedName>
        <fullName evidence="4">Bacterial membrane protein YfhO</fullName>
    </recommendedName>
</protein>
<keyword evidence="3" id="KW-1185">Reference proteome</keyword>
<feature type="transmembrane region" description="Helical" evidence="1">
    <location>
        <begin position="145"/>
        <end position="163"/>
    </location>
</feature>
<feature type="transmembrane region" description="Helical" evidence="1">
    <location>
        <begin position="175"/>
        <end position="192"/>
    </location>
</feature>
<name>A0A5C6A1V0_9BACT</name>
<feature type="transmembrane region" description="Helical" evidence="1">
    <location>
        <begin position="353"/>
        <end position="372"/>
    </location>
</feature>
<feature type="transmembrane region" description="Helical" evidence="1">
    <location>
        <begin position="445"/>
        <end position="464"/>
    </location>
</feature>
<keyword evidence="1" id="KW-0472">Membrane</keyword>
<keyword evidence="1" id="KW-1133">Transmembrane helix</keyword>
<dbReference type="RefSeq" id="WP_146522839.1">
    <property type="nucleotide sequence ID" value="NZ_CP151726.1"/>
</dbReference>
<feature type="transmembrane region" description="Helical" evidence="1">
    <location>
        <begin position="487"/>
        <end position="510"/>
    </location>
</feature>
<comment type="caution">
    <text evidence="2">The sequence shown here is derived from an EMBL/GenBank/DDBJ whole genome shotgun (WGS) entry which is preliminary data.</text>
</comment>
<evidence type="ECO:0000313" key="3">
    <source>
        <dbReference type="Proteomes" id="UP000320176"/>
    </source>
</evidence>
<feature type="transmembrane region" description="Helical" evidence="1">
    <location>
        <begin position="94"/>
        <end position="113"/>
    </location>
</feature>
<evidence type="ECO:0000256" key="1">
    <source>
        <dbReference type="SAM" id="Phobius"/>
    </source>
</evidence>
<feature type="transmembrane region" description="Helical" evidence="1">
    <location>
        <begin position="530"/>
        <end position="548"/>
    </location>
</feature>
<dbReference type="EMBL" id="SJPN01000009">
    <property type="protein sequence ID" value="TWT93208.1"/>
    <property type="molecule type" value="Genomic_DNA"/>
</dbReference>
<feature type="transmembrane region" description="Helical" evidence="1">
    <location>
        <begin position="198"/>
        <end position="218"/>
    </location>
</feature>
<dbReference type="AlphaFoldDB" id="A0A5C6A1V0"/>
<sequence length="868" mass="97303">MPRRTVSLLFAPLVLLVVLLSTMTGSQRIAFRDVSHFYLPLYDYVAERCSESWLPLWNPLDQTGIPLIGESSTAVLYPIRYLLFALPISTELSMNGYLAVHLILAATTAWWLARRIGQSNLASSLASMTYALGGGVFGLACNPPFLVGAAWLPLALGAAIAVPLTPDGSCRTPRFWSRLALFAIAISMMILGGDPQSALHVCLVSVCVLVVAGIRKPTNKVVEIPWRESVLVIGGGCVLAASLSAIQIAASYDWTRQSDRVSRQESSQWWEPPIDGSHRFNVFSFSLPPWHVAELFTPHPFGRTFPENQRIGALLPGDGRMWTPSIYMGVIALLAWMTTLMRWPYDGLGRWEWVGLVSLLLCFGQFGIAWLVQQFTDRLDAYDSAIGGPYWWLYKFLPGYDAFRYPAKWLPMFSIASAVIVGKWFDRFQIDNETVYRRNSMQMMFLTTVMLAVAGFAVAIAWWLNAGETATKQMAGDYFWGPLNVQAAWGTIGWSILHSMIAVSVISLLLCWPQKQTGERGLWLTPMRAGLLACCIAIDLGVSAFLILPRISVEDEQQLAAKIHSKVPRGTHRWMRTQNGGWPEQWLRESSPDRALVVSASERAAWFGRWHLADRQAVFNNMTTIRSKRITDFWLAAKSRLPALSAAEERQAWQSIRRWLTIEGVSHTSADTVSVELDGQPRPMVDVTRRLLQTMPQVRADLDWDVVEPSQTVAGEVIDRVLRDEDFVKPIVVSSTVNLERAPQGLESAPQGPVRDAQIKGLRDGWEITTDQPVLISRSVLQDGNWRAYLLAIDSSDIKPTNGKTELTLHCVDGLRQGCVVPAGHWRLMFEYRPWWLYPVILISLSGWCMLLLIVLTACWDVRQNKSR</sequence>
<feature type="transmembrane region" description="Helical" evidence="1">
    <location>
        <begin position="321"/>
        <end position="341"/>
    </location>
</feature>